<proteinExistence type="predicted"/>
<feature type="non-terminal residue" evidence="2">
    <location>
        <position position="371"/>
    </location>
</feature>
<evidence type="ECO:0000313" key="3">
    <source>
        <dbReference type="Proteomes" id="UP001189429"/>
    </source>
</evidence>
<accession>A0ABN9XRA3</accession>
<evidence type="ECO:0000313" key="2">
    <source>
        <dbReference type="EMBL" id="CAK0901042.1"/>
    </source>
</evidence>
<dbReference type="EMBL" id="CAUYUJ010020870">
    <property type="protein sequence ID" value="CAK0901042.1"/>
    <property type="molecule type" value="Genomic_DNA"/>
</dbReference>
<feature type="region of interest" description="Disordered" evidence="1">
    <location>
        <begin position="304"/>
        <end position="371"/>
    </location>
</feature>
<feature type="compositionally biased region" description="Basic residues" evidence="1">
    <location>
        <begin position="304"/>
        <end position="316"/>
    </location>
</feature>
<sequence length="371" mass="40422">MSGESCLPRSQSECSKHLHQGTRSKPDWIPAYTASTQTSTTSTRTSTTTTSTTTMPFKERPVSDGPSMYCFMVARMTGDEGDLVKCQFRRGAGIFGCNHFSVFSDTRFLFTLGPPVVQTYQLPLPVSTPMHVAGVETAGYLNTELFVRVWERLMGLPQVWSHDWIVKVDPDTVFFPYRLQRSLVHYGQGVAAYLRNCPGGPRGLEMFGAMEVISSRGLDAYRAGWTQCVERLQWNELGEDPMPPKCLDLLNPPPPCGICANQRGGVRGRVLHVAGRRLPRGSAGLPPLQEGGVLLPVLGAVRRHHAQPQARRRSRRDLRSAALASRRRASRAAEWYPAAGAGPARPAAPATSAAPAPGAEAAASRRRASVG</sequence>
<feature type="region of interest" description="Disordered" evidence="1">
    <location>
        <begin position="16"/>
        <end position="58"/>
    </location>
</feature>
<organism evidence="2 3">
    <name type="scientific">Prorocentrum cordatum</name>
    <dbReference type="NCBI Taxonomy" id="2364126"/>
    <lineage>
        <taxon>Eukaryota</taxon>
        <taxon>Sar</taxon>
        <taxon>Alveolata</taxon>
        <taxon>Dinophyceae</taxon>
        <taxon>Prorocentrales</taxon>
        <taxon>Prorocentraceae</taxon>
        <taxon>Prorocentrum</taxon>
    </lineage>
</organism>
<evidence type="ECO:0000256" key="1">
    <source>
        <dbReference type="SAM" id="MobiDB-lite"/>
    </source>
</evidence>
<comment type="caution">
    <text evidence="2">The sequence shown here is derived from an EMBL/GenBank/DDBJ whole genome shotgun (WGS) entry which is preliminary data.</text>
</comment>
<protein>
    <recommendedName>
        <fullName evidence="4">Hexosyltransferase</fullName>
    </recommendedName>
</protein>
<name>A0ABN9XRA3_9DINO</name>
<feature type="compositionally biased region" description="Low complexity" evidence="1">
    <location>
        <begin position="337"/>
        <end position="362"/>
    </location>
</feature>
<feature type="compositionally biased region" description="Low complexity" evidence="1">
    <location>
        <begin position="33"/>
        <end position="54"/>
    </location>
</feature>
<evidence type="ECO:0008006" key="4">
    <source>
        <dbReference type="Google" id="ProtNLM"/>
    </source>
</evidence>
<keyword evidence="3" id="KW-1185">Reference proteome</keyword>
<dbReference type="Proteomes" id="UP001189429">
    <property type="component" value="Unassembled WGS sequence"/>
</dbReference>
<gene>
    <name evidence="2" type="ORF">PCOR1329_LOCUS78141</name>
</gene>
<reference evidence="2" key="1">
    <citation type="submission" date="2023-10" db="EMBL/GenBank/DDBJ databases">
        <authorList>
            <person name="Chen Y."/>
            <person name="Shah S."/>
            <person name="Dougan E. K."/>
            <person name="Thang M."/>
            <person name="Chan C."/>
        </authorList>
    </citation>
    <scope>NUCLEOTIDE SEQUENCE [LARGE SCALE GENOMIC DNA]</scope>
</reference>